<name>A0A1F5ZUE4_9BACT</name>
<dbReference type="STRING" id="1798382.A3D77_02085"/>
<dbReference type="PANTHER" id="PTHR34776">
    <property type="entry name" value="F17F16.3 PROTEIN"/>
    <property type="match status" value="1"/>
</dbReference>
<dbReference type="PANTHER" id="PTHR34776:SF1">
    <property type="entry name" value="F17F16.3 PROTEIN"/>
    <property type="match status" value="1"/>
</dbReference>
<dbReference type="Proteomes" id="UP000176923">
    <property type="component" value="Unassembled WGS sequence"/>
</dbReference>
<sequence length="246" mass="28067">MAIRWELSVKFLEQGNIFFFYKPKKGVEEVKEFEDVGRFYFVLDPYGEKQIRFVVMGQKKMPSVTDGHERAWGFIEKVGGRGFMVSSKQKVVSVSGNARPVGEGLYAILHHIDHTHLVYVLELPRKLGEVQKAFNIERQANYIFIIKHPNTPLPPGALLPSSKGEPKNENFIKEFGTRKYIPVNPPSLLDYEGAMVFMIGVNDELAKLGIQVNKDIETEGSADIFQELKMSKKRHPIEPLMKGTWK</sequence>
<evidence type="ECO:0000313" key="2">
    <source>
        <dbReference type="Proteomes" id="UP000176923"/>
    </source>
</evidence>
<dbReference type="AlphaFoldDB" id="A0A1F5ZUE4"/>
<dbReference type="EMBL" id="MFJL01000015">
    <property type="protein sequence ID" value="OGG16080.1"/>
    <property type="molecule type" value="Genomic_DNA"/>
</dbReference>
<protein>
    <submittedName>
        <fullName evidence="1">Uncharacterized protein</fullName>
    </submittedName>
</protein>
<evidence type="ECO:0000313" key="1">
    <source>
        <dbReference type="EMBL" id="OGG16080.1"/>
    </source>
</evidence>
<accession>A0A1F5ZUE4</accession>
<reference evidence="1 2" key="1">
    <citation type="journal article" date="2016" name="Nat. Commun.">
        <title>Thousands of microbial genomes shed light on interconnected biogeochemical processes in an aquifer system.</title>
        <authorList>
            <person name="Anantharaman K."/>
            <person name="Brown C.T."/>
            <person name="Hug L.A."/>
            <person name="Sharon I."/>
            <person name="Castelle C.J."/>
            <person name="Probst A.J."/>
            <person name="Thomas B.C."/>
            <person name="Singh A."/>
            <person name="Wilkins M.J."/>
            <person name="Karaoz U."/>
            <person name="Brodie E.L."/>
            <person name="Williams K.H."/>
            <person name="Hubbard S.S."/>
            <person name="Banfield J.F."/>
        </authorList>
    </citation>
    <scope>NUCLEOTIDE SEQUENCE [LARGE SCALE GENOMIC DNA]</scope>
</reference>
<gene>
    <name evidence="1" type="ORF">A3D77_02085</name>
</gene>
<comment type="caution">
    <text evidence="1">The sequence shown here is derived from an EMBL/GenBank/DDBJ whole genome shotgun (WGS) entry which is preliminary data.</text>
</comment>
<organism evidence="1 2">
    <name type="scientific">Candidatus Gottesmanbacteria bacterium RIFCSPHIGHO2_02_FULL_39_11</name>
    <dbReference type="NCBI Taxonomy" id="1798382"/>
    <lineage>
        <taxon>Bacteria</taxon>
        <taxon>Candidatus Gottesmaniibacteriota</taxon>
    </lineage>
</organism>
<proteinExistence type="predicted"/>